<protein>
    <submittedName>
        <fullName evidence="8">COP9 signalosome, subunit CSN8</fullName>
    </submittedName>
</protein>
<evidence type="ECO:0000256" key="2">
    <source>
        <dbReference type="ARBA" id="ARBA00004496"/>
    </source>
</evidence>
<comment type="caution">
    <text evidence="8">The sequence shown here is derived from an EMBL/GenBank/DDBJ whole genome shotgun (WGS) entry which is preliminary data.</text>
</comment>
<dbReference type="GO" id="GO:0008180">
    <property type="term" value="C:COP9 signalosome"/>
    <property type="evidence" value="ECO:0007669"/>
    <property type="project" value="UniProtKB-KW"/>
</dbReference>
<dbReference type="AlphaFoldDB" id="W7TQP8"/>
<dbReference type="OrthoDB" id="5351233at2759"/>
<dbReference type="PANTHER" id="PTHR13339">
    <property type="entry name" value="COP9 SIGNALOSOME COMPLEX SUBUNIT 8"/>
    <property type="match status" value="1"/>
</dbReference>
<feature type="compositionally biased region" description="Polar residues" evidence="6">
    <location>
        <begin position="1"/>
        <end position="16"/>
    </location>
</feature>
<evidence type="ECO:0000313" key="9">
    <source>
        <dbReference type="Proteomes" id="UP000019335"/>
    </source>
</evidence>
<dbReference type="GO" id="GO:0010387">
    <property type="term" value="P:COP9 signalosome assembly"/>
    <property type="evidence" value="ECO:0007669"/>
    <property type="project" value="InterPro"/>
</dbReference>
<dbReference type="Pfam" id="PF10075">
    <property type="entry name" value="CSN8_PSD8_EIF3K"/>
    <property type="match status" value="1"/>
</dbReference>
<dbReference type="PANTHER" id="PTHR13339:SF0">
    <property type="entry name" value="COP9 SIGNALOSOME COMPLEX SUBUNIT 8"/>
    <property type="match status" value="1"/>
</dbReference>
<name>W7TQP8_9STRA</name>
<dbReference type="InterPro" id="IPR033464">
    <property type="entry name" value="CSN8_PSD8_EIF3K"/>
</dbReference>
<comment type="subcellular location">
    <subcellularLocation>
        <location evidence="2">Cytoplasm</location>
    </subcellularLocation>
    <subcellularLocation>
        <location evidence="1">Nucleus</location>
    </subcellularLocation>
</comment>
<dbReference type="GO" id="GO:0005737">
    <property type="term" value="C:cytoplasm"/>
    <property type="evidence" value="ECO:0007669"/>
    <property type="project" value="UniProtKB-SubCell"/>
</dbReference>
<accession>W7TQP8</accession>
<organism evidence="8 9">
    <name type="scientific">Nannochloropsis gaditana</name>
    <dbReference type="NCBI Taxonomy" id="72520"/>
    <lineage>
        <taxon>Eukaryota</taxon>
        <taxon>Sar</taxon>
        <taxon>Stramenopiles</taxon>
        <taxon>Ochrophyta</taxon>
        <taxon>Eustigmatophyceae</taxon>
        <taxon>Eustigmatales</taxon>
        <taxon>Monodopsidaceae</taxon>
        <taxon>Nannochloropsis</taxon>
    </lineage>
</organism>
<evidence type="ECO:0000256" key="6">
    <source>
        <dbReference type="SAM" id="MobiDB-lite"/>
    </source>
</evidence>
<feature type="domain" description="CSN8/PSMD8/EIF3K" evidence="7">
    <location>
        <begin position="69"/>
        <end position="149"/>
    </location>
</feature>
<keyword evidence="5" id="KW-0539">Nucleus</keyword>
<evidence type="ECO:0000313" key="8">
    <source>
        <dbReference type="EMBL" id="EWM28412.1"/>
    </source>
</evidence>
<evidence type="ECO:0000256" key="5">
    <source>
        <dbReference type="ARBA" id="ARBA00023242"/>
    </source>
</evidence>
<keyword evidence="9" id="KW-1185">Reference proteome</keyword>
<proteinExistence type="predicted"/>
<feature type="region of interest" description="Disordered" evidence="6">
    <location>
        <begin position="1"/>
        <end position="23"/>
    </location>
</feature>
<keyword evidence="3" id="KW-0963">Cytoplasm</keyword>
<sequence>MQSDPQQIQGTPSLAASTAVPPPSLQPLTQQMRNYLAQQDYINALRVANDVEILLLTNKLCPGDGNPQLLLAVQLLLHLILDDLANARLLWRRIPNELKDVSILEGRQLSKAWDVGKSLWAREIPAAHVAIRDVRWTPELVPLVDALRGASRGMLPSRAGGTILMTMRMMGDNGDVNDEIEGGRKYGRTVGKSVWAESQR</sequence>
<dbReference type="InterPro" id="IPR033205">
    <property type="entry name" value="COP9_CSN8"/>
</dbReference>
<dbReference type="GO" id="GO:0000338">
    <property type="term" value="P:protein deneddylation"/>
    <property type="evidence" value="ECO:0007669"/>
    <property type="project" value="InterPro"/>
</dbReference>
<evidence type="ECO:0000256" key="3">
    <source>
        <dbReference type="ARBA" id="ARBA00022490"/>
    </source>
</evidence>
<evidence type="ECO:0000256" key="4">
    <source>
        <dbReference type="ARBA" id="ARBA00022790"/>
    </source>
</evidence>
<keyword evidence="4" id="KW-0736">Signalosome</keyword>
<evidence type="ECO:0000256" key="1">
    <source>
        <dbReference type="ARBA" id="ARBA00004123"/>
    </source>
</evidence>
<dbReference type="EMBL" id="AZIL01000312">
    <property type="protein sequence ID" value="EWM28412.1"/>
    <property type="molecule type" value="Genomic_DNA"/>
</dbReference>
<gene>
    <name evidence="8" type="ORF">Naga_100088g15</name>
</gene>
<evidence type="ECO:0000259" key="7">
    <source>
        <dbReference type="Pfam" id="PF10075"/>
    </source>
</evidence>
<dbReference type="Proteomes" id="UP000019335">
    <property type="component" value="Chromosome 4"/>
</dbReference>
<reference evidence="8 9" key="1">
    <citation type="journal article" date="2014" name="Mol. Plant">
        <title>Chromosome Scale Genome Assembly and Transcriptome Profiling of Nannochloropsis gaditana in Nitrogen Depletion.</title>
        <authorList>
            <person name="Corteggiani Carpinelli E."/>
            <person name="Telatin A."/>
            <person name="Vitulo N."/>
            <person name="Forcato C."/>
            <person name="D'Angelo M."/>
            <person name="Schiavon R."/>
            <person name="Vezzi A."/>
            <person name="Giacometti G.M."/>
            <person name="Morosinotto T."/>
            <person name="Valle G."/>
        </authorList>
    </citation>
    <scope>NUCLEOTIDE SEQUENCE [LARGE SCALE GENOMIC DNA]</scope>
    <source>
        <strain evidence="8 9">B-31</strain>
    </source>
</reference>